<reference evidence="2 3" key="1">
    <citation type="submission" date="2015-06" db="EMBL/GenBank/DDBJ databases">
        <title>Draft genome sequence of the purine-degrading Clostridium cylindrosporum HC-1 (DSM 605).</title>
        <authorList>
            <person name="Poehlein A."/>
            <person name="Schiel-Bengelsdorf B."/>
            <person name="Bengelsdorf F."/>
            <person name="Daniel R."/>
            <person name="Duerre P."/>
        </authorList>
    </citation>
    <scope>NUCLEOTIDE SEQUENCE [LARGE SCALE GENOMIC DNA]</scope>
    <source>
        <strain evidence="2 3">DSM 605</strain>
    </source>
</reference>
<dbReference type="InterPro" id="IPR025272">
    <property type="entry name" value="SocA_Panacea"/>
</dbReference>
<dbReference type="OrthoDB" id="9799173at2"/>
<sequence length="334" mass="39452">MLGFCEKCHDMTEYFIEEVDKEKCIKGKNINYKGREAYCKGCREEIFVSDIRDYNLQMLDDAYRNHEGLILISEIEGILEKYSIGKRPLSLLLGWGEGTLTRYLNGDIPTKQYSDTLKRILEDSSYMLKILEENKDKITERAYNNCKKSIEYNEEDQRAITMVCNDKIDSVIKYMLLKCEEITPLALQKLLYYSQAFYKIFNGEYLFNNDCEAWVHGPVYRDVYFRYKNHGYNPIEENIDYDDIDLTEIEKEVINSVIKSFGCYSGKILENMTHVEMPWIVTRIGLESNDSSDKVITKELIDKYFYEIKLKYSMLNIYDIKDYSENLFDKINNS</sequence>
<dbReference type="STRING" id="1121307.CLCY_9c00790"/>
<comment type="caution">
    <text evidence="2">The sequence shown here is derived from an EMBL/GenBank/DDBJ whole genome shotgun (WGS) entry which is preliminary data.</text>
</comment>
<gene>
    <name evidence="2" type="ORF">CLCY_9c00790</name>
</gene>
<dbReference type="Proteomes" id="UP000036756">
    <property type="component" value="Unassembled WGS sequence"/>
</dbReference>
<name>A0A0J8DEN6_CLOCY</name>
<evidence type="ECO:0000259" key="1">
    <source>
        <dbReference type="Pfam" id="PF13274"/>
    </source>
</evidence>
<dbReference type="Pfam" id="PF13274">
    <property type="entry name" value="SocA_Panacea"/>
    <property type="match status" value="1"/>
</dbReference>
<dbReference type="EMBL" id="LFVU01000006">
    <property type="protein sequence ID" value="KMT22648.1"/>
    <property type="molecule type" value="Genomic_DNA"/>
</dbReference>
<proteinExistence type="predicted"/>
<organism evidence="2 3">
    <name type="scientific">Clostridium cylindrosporum DSM 605</name>
    <dbReference type="NCBI Taxonomy" id="1121307"/>
    <lineage>
        <taxon>Bacteria</taxon>
        <taxon>Bacillati</taxon>
        <taxon>Bacillota</taxon>
        <taxon>Clostridia</taxon>
        <taxon>Eubacteriales</taxon>
        <taxon>Clostridiaceae</taxon>
        <taxon>Clostridium</taxon>
    </lineage>
</organism>
<feature type="domain" description="Antitoxin SocA-like Panacea" evidence="1">
    <location>
        <begin position="187"/>
        <end position="279"/>
    </location>
</feature>
<evidence type="ECO:0000313" key="2">
    <source>
        <dbReference type="EMBL" id="KMT22648.1"/>
    </source>
</evidence>
<dbReference type="PATRIC" id="fig|1121307.3.peg.2662"/>
<protein>
    <recommendedName>
        <fullName evidence="1">Antitoxin SocA-like Panacea domain-containing protein</fullName>
    </recommendedName>
</protein>
<evidence type="ECO:0000313" key="3">
    <source>
        <dbReference type="Proteomes" id="UP000036756"/>
    </source>
</evidence>
<dbReference type="AlphaFoldDB" id="A0A0J8DEN6"/>
<keyword evidence="3" id="KW-1185">Reference proteome</keyword>
<accession>A0A0J8DEN6</accession>
<dbReference type="RefSeq" id="WP_048569852.1">
    <property type="nucleotide sequence ID" value="NZ_LFVU01000006.1"/>
</dbReference>